<dbReference type="AlphaFoldDB" id="A0A5K7YEJ8"/>
<sequence length="97" mass="11334">MDMDGDKTFYTMTMARVYADQGRYEEAARIYRYLLDQTPDRTDLRQALDAVSSMLPEADGQWRDLTGLVEQWVRLILRQKALRRLQQICISTTGADR</sequence>
<dbReference type="EMBL" id="AP021874">
    <property type="protein sequence ID" value="BBO66149.1"/>
    <property type="molecule type" value="Genomic_DNA"/>
</dbReference>
<dbReference type="Gene3D" id="1.25.40.10">
    <property type="entry name" value="Tetratricopeptide repeat domain"/>
    <property type="match status" value="1"/>
</dbReference>
<evidence type="ECO:0000313" key="2">
    <source>
        <dbReference type="EMBL" id="BBO66149.1"/>
    </source>
</evidence>
<keyword evidence="1" id="KW-0802">TPR repeat</keyword>
<evidence type="ECO:0000256" key="1">
    <source>
        <dbReference type="PROSITE-ProRule" id="PRU00339"/>
    </source>
</evidence>
<gene>
    <name evidence="2" type="ORF">DSCA_00790</name>
</gene>
<dbReference type="InterPro" id="IPR011990">
    <property type="entry name" value="TPR-like_helical_dom_sf"/>
</dbReference>
<dbReference type="InterPro" id="IPR019734">
    <property type="entry name" value="TPR_rpt"/>
</dbReference>
<reference evidence="2 3" key="1">
    <citation type="submission" date="2019-11" db="EMBL/GenBank/DDBJ databases">
        <title>Comparative genomics of hydrocarbon-degrading Desulfosarcina strains.</title>
        <authorList>
            <person name="Watanabe M."/>
            <person name="Kojima H."/>
            <person name="Fukui M."/>
        </authorList>
    </citation>
    <scope>NUCLEOTIDE SEQUENCE [LARGE SCALE GENOMIC DNA]</scope>
    <source>
        <strain evidence="2 3">PL12</strain>
    </source>
</reference>
<dbReference type="SUPFAM" id="SSF48452">
    <property type="entry name" value="TPR-like"/>
    <property type="match status" value="1"/>
</dbReference>
<dbReference type="KEGG" id="dalk:DSCA_00790"/>
<dbReference type="Proteomes" id="UP000427906">
    <property type="component" value="Chromosome"/>
</dbReference>
<proteinExistence type="predicted"/>
<evidence type="ECO:0000313" key="3">
    <source>
        <dbReference type="Proteomes" id="UP000427906"/>
    </source>
</evidence>
<name>A0A5K7YEJ8_9BACT</name>
<keyword evidence="3" id="KW-1185">Reference proteome</keyword>
<dbReference type="RefSeq" id="WP_155314570.1">
    <property type="nucleotide sequence ID" value="NZ_AP021874.1"/>
</dbReference>
<dbReference type="OrthoDB" id="5421453at2"/>
<organism evidence="2 3">
    <name type="scientific">Desulfosarcina alkanivorans</name>
    <dbReference type="NCBI Taxonomy" id="571177"/>
    <lineage>
        <taxon>Bacteria</taxon>
        <taxon>Pseudomonadati</taxon>
        <taxon>Thermodesulfobacteriota</taxon>
        <taxon>Desulfobacteria</taxon>
        <taxon>Desulfobacterales</taxon>
        <taxon>Desulfosarcinaceae</taxon>
        <taxon>Desulfosarcina</taxon>
    </lineage>
</organism>
<accession>A0A5K7YEJ8</accession>
<dbReference type="PROSITE" id="PS50005">
    <property type="entry name" value="TPR"/>
    <property type="match status" value="1"/>
</dbReference>
<protein>
    <submittedName>
        <fullName evidence="2">Uncharacterized protein</fullName>
    </submittedName>
</protein>
<feature type="repeat" description="TPR" evidence="1">
    <location>
        <begin position="8"/>
        <end position="41"/>
    </location>
</feature>